<evidence type="ECO:0000313" key="1">
    <source>
        <dbReference type="EMBL" id="JAE32289.1"/>
    </source>
</evidence>
<proteinExistence type="predicted"/>
<organism evidence="1">
    <name type="scientific">Arundo donax</name>
    <name type="common">Giant reed</name>
    <name type="synonym">Donax arundinaceus</name>
    <dbReference type="NCBI Taxonomy" id="35708"/>
    <lineage>
        <taxon>Eukaryota</taxon>
        <taxon>Viridiplantae</taxon>
        <taxon>Streptophyta</taxon>
        <taxon>Embryophyta</taxon>
        <taxon>Tracheophyta</taxon>
        <taxon>Spermatophyta</taxon>
        <taxon>Magnoliopsida</taxon>
        <taxon>Liliopsida</taxon>
        <taxon>Poales</taxon>
        <taxon>Poaceae</taxon>
        <taxon>PACMAD clade</taxon>
        <taxon>Arundinoideae</taxon>
        <taxon>Arundineae</taxon>
        <taxon>Arundo</taxon>
    </lineage>
</organism>
<reference evidence="1" key="2">
    <citation type="journal article" date="2015" name="Data Brief">
        <title>Shoot transcriptome of the giant reed, Arundo donax.</title>
        <authorList>
            <person name="Barrero R.A."/>
            <person name="Guerrero F.D."/>
            <person name="Moolhuijzen P."/>
            <person name="Goolsby J.A."/>
            <person name="Tidwell J."/>
            <person name="Bellgard S.E."/>
            <person name="Bellgard M.I."/>
        </authorList>
    </citation>
    <scope>NUCLEOTIDE SEQUENCE</scope>
    <source>
        <tissue evidence="1">Shoot tissue taken approximately 20 cm above the soil surface</tissue>
    </source>
</reference>
<dbReference type="AlphaFoldDB" id="A0A0A9H8Z6"/>
<sequence>MRLSSRNARSWFMLLPQNLSRPPLAPSGLRTQ</sequence>
<accession>A0A0A9H8Z6</accession>
<reference evidence="1" key="1">
    <citation type="submission" date="2014-09" db="EMBL/GenBank/DDBJ databases">
        <authorList>
            <person name="Magalhaes I.L.F."/>
            <person name="Oliveira U."/>
            <person name="Santos F.R."/>
            <person name="Vidigal T.H.D.A."/>
            <person name="Brescovit A.D."/>
            <person name="Santos A.J."/>
        </authorList>
    </citation>
    <scope>NUCLEOTIDE SEQUENCE</scope>
    <source>
        <tissue evidence="1">Shoot tissue taken approximately 20 cm above the soil surface</tissue>
    </source>
</reference>
<protein>
    <submittedName>
        <fullName evidence="1">Uncharacterized protein</fullName>
    </submittedName>
</protein>
<name>A0A0A9H8Z6_ARUDO</name>
<dbReference type="EMBL" id="GBRH01165607">
    <property type="protein sequence ID" value="JAE32289.1"/>
    <property type="molecule type" value="Transcribed_RNA"/>
</dbReference>